<dbReference type="GO" id="GO:0045944">
    <property type="term" value="P:positive regulation of transcription by RNA polymerase II"/>
    <property type="evidence" value="ECO:0007669"/>
    <property type="project" value="TreeGrafter"/>
</dbReference>
<feature type="compositionally biased region" description="Low complexity" evidence="1">
    <location>
        <begin position="170"/>
        <end position="184"/>
    </location>
</feature>
<dbReference type="EMBL" id="CAICTM010000651">
    <property type="protein sequence ID" value="CAB9514413.1"/>
    <property type="molecule type" value="Genomic_DNA"/>
</dbReference>
<protein>
    <recommendedName>
        <fullName evidence="2">DUF6824 domain-containing protein</fullName>
    </recommendedName>
</protein>
<dbReference type="InterPro" id="IPR051647">
    <property type="entry name" value="Mediator_comp_sub12"/>
</dbReference>
<feature type="region of interest" description="Disordered" evidence="1">
    <location>
        <begin position="106"/>
        <end position="128"/>
    </location>
</feature>
<sequence>MDQESGNNSNPTDPNGQQQQVRGLLKLLAVQILQLVAEDPSHRDTDAMICLLKDLVLNAVPIVEDPDSTQGSATVQDSQPSACQTGTIQNSQPVILVGNASDTMMKPSNMMPRAMDASPEQPPPERQQAVNDVMDRIRAILTGNQSMRDQGQTSQPSPAIQPQQPPPAIQPQQPSSQQPGQQPTYENSHLEIANFLGQLQSQQSAQQQQQQPAKQQYFQPPTHQQPAQQYAQPQVQHNAQPQAQQQYQPQAQQQTTQQYAQPQYQQHAVQQYSQPQTQQQPFQQQQHSQHQQQYQQQYQQPPAQQQQTFQQQQYSQAQQPQQNPALNSIMSLLQDAGVQGANGAAVANGYPMVPQQQHEIREVHVPHSYPMINIEFPGPHDVVLGRGRGASCHIGNIKFRAFIKKYKPKYAAANRVDKPKVAEEVVGKWRRKNPPGRFLEQTQVGDRNIWNDVGDRKARQKSSQSLREKELPPPKKKEDNNEDQCDSSSVELGEGPEIEEVRSSGSNGEQERSSSGSEQGPASAGSSGGEEQVTQGKVSRVSEGSSSSSGAGSASDGA</sequence>
<comment type="caution">
    <text evidence="3">The sequence shown here is derived from an EMBL/GenBank/DDBJ whole genome shotgun (WGS) entry which is preliminary data.</text>
</comment>
<dbReference type="AlphaFoldDB" id="A0A9N8E4T8"/>
<organism evidence="3 4">
    <name type="scientific">Seminavis robusta</name>
    <dbReference type="NCBI Taxonomy" id="568900"/>
    <lineage>
        <taxon>Eukaryota</taxon>
        <taxon>Sar</taxon>
        <taxon>Stramenopiles</taxon>
        <taxon>Ochrophyta</taxon>
        <taxon>Bacillariophyta</taxon>
        <taxon>Bacillariophyceae</taxon>
        <taxon>Bacillariophycidae</taxon>
        <taxon>Naviculales</taxon>
        <taxon>Naviculaceae</taxon>
        <taxon>Seminavis</taxon>
    </lineage>
</organism>
<reference evidence="3" key="1">
    <citation type="submission" date="2020-06" db="EMBL/GenBank/DDBJ databases">
        <authorList>
            <consortium name="Plant Systems Biology data submission"/>
        </authorList>
    </citation>
    <scope>NUCLEOTIDE SEQUENCE</scope>
    <source>
        <strain evidence="3">D6</strain>
    </source>
</reference>
<feature type="compositionally biased region" description="Low complexity" evidence="1">
    <location>
        <begin position="152"/>
        <end position="162"/>
    </location>
</feature>
<feature type="compositionally biased region" description="Low complexity" evidence="1">
    <location>
        <begin position="503"/>
        <end position="532"/>
    </location>
</feature>
<dbReference type="PANTHER" id="PTHR46007:SF8">
    <property type="entry name" value="C2H2-TYPE DOMAIN-CONTAINING PROTEIN"/>
    <property type="match status" value="1"/>
</dbReference>
<feature type="compositionally biased region" description="Polar residues" evidence="1">
    <location>
        <begin position="68"/>
        <end position="86"/>
    </location>
</feature>
<feature type="region of interest" description="Disordered" evidence="1">
    <location>
        <begin position="145"/>
        <end position="184"/>
    </location>
</feature>
<dbReference type="PANTHER" id="PTHR46007">
    <property type="entry name" value="MEDIATOR OF RNA POLYMERASE II TRANSCRIPTION SUBUNIT 12"/>
    <property type="match status" value="1"/>
</dbReference>
<feature type="compositionally biased region" description="Low complexity" evidence="1">
    <location>
        <begin position="542"/>
        <end position="558"/>
    </location>
</feature>
<feature type="region of interest" description="Disordered" evidence="1">
    <location>
        <begin position="199"/>
        <end position="322"/>
    </location>
</feature>
<gene>
    <name evidence="3" type="ORF">SEMRO_652_G181690.1</name>
</gene>
<feature type="compositionally biased region" description="Basic and acidic residues" evidence="1">
    <location>
        <begin position="466"/>
        <end position="479"/>
    </location>
</feature>
<evidence type="ECO:0000259" key="2">
    <source>
        <dbReference type="Pfam" id="PF20710"/>
    </source>
</evidence>
<keyword evidence="4" id="KW-1185">Reference proteome</keyword>
<evidence type="ECO:0000256" key="1">
    <source>
        <dbReference type="SAM" id="MobiDB-lite"/>
    </source>
</evidence>
<name>A0A9N8E4T8_9STRA</name>
<evidence type="ECO:0000313" key="3">
    <source>
        <dbReference type="EMBL" id="CAB9514413.1"/>
    </source>
</evidence>
<dbReference type="Proteomes" id="UP001153069">
    <property type="component" value="Unassembled WGS sequence"/>
</dbReference>
<accession>A0A9N8E4T8</accession>
<evidence type="ECO:0000313" key="4">
    <source>
        <dbReference type="Proteomes" id="UP001153069"/>
    </source>
</evidence>
<dbReference type="GO" id="GO:0003713">
    <property type="term" value="F:transcription coactivator activity"/>
    <property type="evidence" value="ECO:0007669"/>
    <property type="project" value="TreeGrafter"/>
</dbReference>
<proteinExistence type="predicted"/>
<dbReference type="GO" id="GO:0016592">
    <property type="term" value="C:mediator complex"/>
    <property type="evidence" value="ECO:0007669"/>
    <property type="project" value="TreeGrafter"/>
</dbReference>
<feature type="region of interest" description="Disordered" evidence="1">
    <location>
        <begin position="449"/>
        <end position="558"/>
    </location>
</feature>
<feature type="region of interest" description="Disordered" evidence="1">
    <location>
        <begin position="67"/>
        <end position="86"/>
    </location>
</feature>
<feature type="domain" description="DUF6824" evidence="2">
    <location>
        <begin position="381"/>
        <end position="468"/>
    </location>
</feature>
<dbReference type="Pfam" id="PF20710">
    <property type="entry name" value="DUF6824"/>
    <property type="match status" value="1"/>
</dbReference>
<dbReference type="InterPro" id="IPR049227">
    <property type="entry name" value="DUF6824"/>
</dbReference>